<comment type="subcellular location">
    <subcellularLocation>
        <location evidence="1 13">Mitochondrion membrane</location>
        <topology evidence="1 13">Single-pass membrane protein</topology>
    </subcellularLocation>
</comment>
<dbReference type="AlphaFoldDB" id="A0A0S2LL92"/>
<dbReference type="GeneID" id="26377248"/>
<keyword evidence="4 13" id="KW-0138">CF(0)</keyword>
<dbReference type="EMBL" id="MF582364">
    <property type="protein sequence ID" value="ATP85004.1"/>
    <property type="molecule type" value="Genomic_DNA"/>
</dbReference>
<name>A0A0S2LL92_9EUTH</name>
<keyword evidence="7 14" id="KW-1133">Transmembrane helix</keyword>
<reference evidence="15" key="1">
    <citation type="journal article" date="2016" name="Mol. Biol. Evol.">
        <title>Shotgun Mitogenomics Provides a Reference Phylogenetic Framework and Timescale for Living Xenarthrans.</title>
        <authorList>
            <person name="Gibb G.C."/>
            <person name="Condamine F.L."/>
            <person name="Kuch M."/>
            <person name="Enk J."/>
            <person name="Moraes-Barros N."/>
            <person name="Superina M."/>
            <person name="Poinar H.N."/>
            <person name="Delsuc F."/>
        </authorList>
    </citation>
    <scope>NUCLEOTIDE SEQUENCE</scope>
</reference>
<gene>
    <name evidence="15" type="primary">ATP8</name>
</gene>
<evidence type="ECO:0000256" key="2">
    <source>
        <dbReference type="ARBA" id="ARBA00008892"/>
    </source>
</evidence>
<dbReference type="GO" id="GO:0015078">
    <property type="term" value="F:proton transmembrane transporter activity"/>
    <property type="evidence" value="ECO:0007669"/>
    <property type="project" value="InterPro"/>
</dbReference>
<evidence type="ECO:0000256" key="8">
    <source>
        <dbReference type="ARBA" id="ARBA00022990"/>
    </source>
</evidence>
<keyword evidence="5 13" id="KW-0812">Transmembrane</keyword>
<dbReference type="CTD" id="4509"/>
<organism evidence="15">
    <name type="scientific">Bradypus torquatus</name>
    <name type="common">Maned three-toed sloth</name>
    <dbReference type="NCBI Taxonomy" id="227087"/>
    <lineage>
        <taxon>Eukaryota</taxon>
        <taxon>Metazoa</taxon>
        <taxon>Chordata</taxon>
        <taxon>Craniata</taxon>
        <taxon>Vertebrata</taxon>
        <taxon>Euteleostomi</taxon>
        <taxon>Mammalia</taxon>
        <taxon>Eutheria</taxon>
        <taxon>Xenarthra</taxon>
        <taxon>Pilosa</taxon>
        <taxon>Folivora</taxon>
        <taxon>Bradypodidae</taxon>
        <taxon>Bradypus</taxon>
    </lineage>
</organism>
<evidence type="ECO:0000256" key="14">
    <source>
        <dbReference type="SAM" id="Phobius"/>
    </source>
</evidence>
<proteinExistence type="inferred from homology"/>
<evidence type="ECO:0000256" key="11">
    <source>
        <dbReference type="ARBA" id="ARBA00023136"/>
    </source>
</evidence>
<evidence type="ECO:0000256" key="1">
    <source>
        <dbReference type="ARBA" id="ARBA00004304"/>
    </source>
</evidence>
<feature type="transmembrane region" description="Helical" evidence="14">
    <location>
        <begin position="6"/>
        <end position="24"/>
    </location>
</feature>
<evidence type="ECO:0000256" key="7">
    <source>
        <dbReference type="ARBA" id="ARBA00022989"/>
    </source>
</evidence>
<geneLocation type="mitochondrion" evidence="15"/>
<dbReference type="InterPro" id="IPR039017">
    <property type="entry name" value="ATP8_mammal"/>
</dbReference>
<evidence type="ECO:0000256" key="9">
    <source>
        <dbReference type="ARBA" id="ARBA00023065"/>
    </source>
</evidence>
<evidence type="ECO:0000256" key="13">
    <source>
        <dbReference type="RuleBase" id="RU003661"/>
    </source>
</evidence>
<sequence>MPQLNTSTWFITILSTYISLFILMQLKLIKHNSFTPTPETFNTTEHPTPWETKWTKIYLLPSLPPQL</sequence>
<dbReference type="InterPro" id="IPR001421">
    <property type="entry name" value="ATP8_metazoa"/>
</dbReference>
<evidence type="ECO:0000256" key="10">
    <source>
        <dbReference type="ARBA" id="ARBA00023128"/>
    </source>
</evidence>
<dbReference type="PANTHER" id="PTHR13722">
    <property type="entry name" value="ATP SYNTHASE PROTEIN 8"/>
    <property type="match status" value="1"/>
</dbReference>
<comment type="similarity">
    <text evidence="2 13">Belongs to the ATPase protein 8 family.</text>
</comment>
<keyword evidence="12" id="KW-0066">ATP synthesis</keyword>
<dbReference type="GO" id="GO:0045259">
    <property type="term" value="C:proton-transporting ATP synthase complex"/>
    <property type="evidence" value="ECO:0007669"/>
    <property type="project" value="UniProtKB-KW"/>
</dbReference>
<keyword evidence="3 13" id="KW-0813">Transport</keyword>
<keyword evidence="6 13" id="KW-0375">Hydrogen ion transport</keyword>
<keyword evidence="11 14" id="KW-0472">Membrane</keyword>
<evidence type="ECO:0000256" key="5">
    <source>
        <dbReference type="ARBA" id="ARBA00022692"/>
    </source>
</evidence>
<accession>A0A0S2LL92</accession>
<evidence type="ECO:0000256" key="12">
    <source>
        <dbReference type="ARBA" id="ARBA00023310"/>
    </source>
</evidence>
<keyword evidence="8" id="KW-0007">Acetylation</keyword>
<keyword evidence="10 13" id="KW-0496">Mitochondrion</keyword>
<evidence type="ECO:0000256" key="4">
    <source>
        <dbReference type="ARBA" id="ARBA00022547"/>
    </source>
</evidence>
<evidence type="ECO:0000313" key="16">
    <source>
        <dbReference type="EMBL" id="ATP85004.1"/>
    </source>
</evidence>
<evidence type="ECO:0000256" key="6">
    <source>
        <dbReference type="ARBA" id="ARBA00022781"/>
    </source>
</evidence>
<protein>
    <recommendedName>
        <fullName evidence="13">ATP synthase complex subunit 8</fullName>
    </recommendedName>
</protein>
<evidence type="ECO:0000256" key="3">
    <source>
        <dbReference type="ARBA" id="ARBA00022448"/>
    </source>
</evidence>
<dbReference type="RefSeq" id="YP_009184235.1">
    <property type="nucleotide sequence ID" value="NC_028555.1"/>
</dbReference>
<dbReference type="PANTHER" id="PTHR13722:SF0">
    <property type="entry name" value="ATP SYNTHASE PROTEIN 8"/>
    <property type="match status" value="1"/>
</dbReference>
<dbReference type="EMBL" id="KT818524">
    <property type="protein sequence ID" value="ALO62210.1"/>
    <property type="molecule type" value="Genomic_DNA"/>
</dbReference>
<reference evidence="16" key="2">
    <citation type="journal article" date="2017" name="Mitochondrial DNA A DNA Mapp Seq Anal">
        <title>Mitogenomics phylogenetic relationships of thecurrent sloth's genera and species (Bradypodidaeand Megalonychidae).</title>
        <authorList>
            <person name="Ruiz-Garcia M."/>
        </authorList>
    </citation>
    <scope>NUCLEOTIDE SEQUENCE</scope>
</reference>
<dbReference type="Pfam" id="PF00895">
    <property type="entry name" value="ATP-synt_8"/>
    <property type="match status" value="1"/>
</dbReference>
<evidence type="ECO:0000313" key="15">
    <source>
        <dbReference type="EMBL" id="ALO62210.1"/>
    </source>
</evidence>
<dbReference type="GO" id="GO:0015986">
    <property type="term" value="P:proton motive force-driven ATP synthesis"/>
    <property type="evidence" value="ECO:0007669"/>
    <property type="project" value="InterPro"/>
</dbReference>
<keyword evidence="9 13" id="KW-0406">Ion transport</keyword>
<dbReference type="GO" id="GO:0031966">
    <property type="term" value="C:mitochondrial membrane"/>
    <property type="evidence" value="ECO:0007669"/>
    <property type="project" value="UniProtKB-SubCell"/>
</dbReference>